<keyword evidence="1" id="KW-0732">Signal</keyword>
<dbReference type="Gene3D" id="1.20.1270.180">
    <property type="match status" value="1"/>
</dbReference>
<evidence type="ECO:0000256" key="1">
    <source>
        <dbReference type="SAM" id="SignalP"/>
    </source>
</evidence>
<proteinExistence type="predicted"/>
<sequence length="510" mass="55500">MPCSPRLAAAVAAIAVLASGPSVALDDDLLASSSGPTAIRLCGDGGDGTIKIADCRKAGTDRLVTQIDGAFDVALGKMPANIKPLLKRDQAWFNEMIIDAAEVLADSDADELKERFAQTLRRRAAALEGMASGRSGIAGNWVNAFGNITLTPADGGAYRLAADLRGDYGGDRRRSCKLTADLKPSGSGWLAGTVVINTDTAADKPKADAAAAAARPPSLKLRRQGESLRIVGTIDDEEWHGFADCSSMWQVTGSYFAAGKDTASDSADTAFVVPTFDCTRPETATDEEICADPDLADNDRRLNRAWKALQPHLDEATRRALIDDQRNWVKSQAQQYPEFLHPAWNKQSSQVHFTLDARDHVDGLQRERLALLEGFDDKRSGLAGIWLAHNAIIEITTESNGAVKATGWKWDQGDWKAGCDYEMTGKIVGGTFRSDEQRKNPDTLERDHSMLIVNRQDDLFAKKRYSNKDGTENKDADEAKCKRRLDNSSTARLFPARPSADIDNFKGSIR</sequence>
<evidence type="ECO:0000313" key="4">
    <source>
        <dbReference type="Proteomes" id="UP000199245"/>
    </source>
</evidence>
<dbReference type="RefSeq" id="WP_092090238.1">
    <property type="nucleotide sequence ID" value="NZ_FMZW01000073.1"/>
</dbReference>
<dbReference type="Pfam" id="PF07007">
    <property type="entry name" value="LprI"/>
    <property type="match status" value="1"/>
</dbReference>
<dbReference type="InterPro" id="IPR009739">
    <property type="entry name" value="LprI-like_N"/>
</dbReference>
<evidence type="ECO:0000259" key="2">
    <source>
        <dbReference type="Pfam" id="PF07007"/>
    </source>
</evidence>
<protein>
    <recommendedName>
        <fullName evidence="2">Lysozyme inhibitor LprI-like N-terminal domain-containing protein</fullName>
    </recommendedName>
</protein>
<name>A0A1G7NYP0_9BRAD</name>
<feature type="chain" id="PRO_5011792671" description="Lysozyme inhibitor LprI-like N-terminal domain-containing protein" evidence="1">
    <location>
        <begin position="25"/>
        <end position="510"/>
    </location>
</feature>
<feature type="domain" description="Lysozyme inhibitor LprI-like N-terminal" evidence="2">
    <location>
        <begin position="278"/>
        <end position="336"/>
    </location>
</feature>
<reference evidence="3 4" key="1">
    <citation type="submission" date="2016-10" db="EMBL/GenBank/DDBJ databases">
        <authorList>
            <person name="de Groot N.N."/>
        </authorList>
    </citation>
    <scope>NUCLEOTIDE SEQUENCE [LARGE SCALE GENOMIC DNA]</scope>
    <source>
        <strain evidence="3 4">R5</strain>
    </source>
</reference>
<dbReference type="AlphaFoldDB" id="A0A1G7NYP0"/>
<dbReference type="Proteomes" id="UP000199245">
    <property type="component" value="Unassembled WGS sequence"/>
</dbReference>
<evidence type="ECO:0000313" key="3">
    <source>
        <dbReference type="EMBL" id="SDF78320.1"/>
    </source>
</evidence>
<organism evidence="3 4">
    <name type="scientific">Bradyrhizobium brasilense</name>
    <dbReference type="NCBI Taxonomy" id="1419277"/>
    <lineage>
        <taxon>Bacteria</taxon>
        <taxon>Pseudomonadati</taxon>
        <taxon>Pseudomonadota</taxon>
        <taxon>Alphaproteobacteria</taxon>
        <taxon>Hyphomicrobiales</taxon>
        <taxon>Nitrobacteraceae</taxon>
        <taxon>Bradyrhizobium</taxon>
    </lineage>
</organism>
<dbReference type="EMBL" id="FMZW01000073">
    <property type="protein sequence ID" value="SDF78320.1"/>
    <property type="molecule type" value="Genomic_DNA"/>
</dbReference>
<feature type="signal peptide" evidence="1">
    <location>
        <begin position="1"/>
        <end position="24"/>
    </location>
</feature>
<accession>A0A1G7NYP0</accession>
<gene>
    <name evidence="3" type="ORF">SAMN05216337_107327</name>
</gene>